<name>G8LYW0_ACECE</name>
<reference evidence="3 4" key="2">
    <citation type="journal article" date="2012" name="Stand. Genomic Sci.">
        <title>Complete Genome Sequence of Clostridium clariflavum DSM 19732.</title>
        <authorList>
            <person name="Izquierdo J.A."/>
            <person name="Goodwin L."/>
            <person name="Davenport K.W."/>
            <person name="Teshima H."/>
            <person name="Bruce D."/>
            <person name="Detter C."/>
            <person name="Tapia R."/>
            <person name="Han S."/>
            <person name="Land M."/>
            <person name="Hauser L."/>
            <person name="Jeffries C.D."/>
            <person name="Han J."/>
            <person name="Pitluck S."/>
            <person name="Nolan M."/>
            <person name="Chen A."/>
            <person name="Huntemann M."/>
            <person name="Mavromatis K."/>
            <person name="Mikhailova N."/>
            <person name="Liolios K."/>
            <person name="Woyke T."/>
            <person name="Lynd L.R."/>
        </authorList>
    </citation>
    <scope>NUCLEOTIDE SEQUENCE [LARGE SCALE GENOMIC DNA]</scope>
    <source>
        <strain evidence="4">DSM 19732 / NBRC 101661 / EBR45</strain>
    </source>
</reference>
<dbReference type="AlphaFoldDB" id="G8LYW0"/>
<reference evidence="4" key="1">
    <citation type="submission" date="2011-12" db="EMBL/GenBank/DDBJ databases">
        <title>Complete sequence of Clostridium clariflavum DSM 19732.</title>
        <authorList>
            <consortium name="US DOE Joint Genome Institute"/>
            <person name="Lucas S."/>
            <person name="Han J."/>
            <person name="Lapidus A."/>
            <person name="Cheng J.-F."/>
            <person name="Goodwin L."/>
            <person name="Pitluck S."/>
            <person name="Peters L."/>
            <person name="Teshima H."/>
            <person name="Detter J.C."/>
            <person name="Han C."/>
            <person name="Tapia R."/>
            <person name="Land M."/>
            <person name="Hauser L."/>
            <person name="Kyrpides N."/>
            <person name="Ivanova N."/>
            <person name="Pagani I."/>
            <person name="Kitzmiller T."/>
            <person name="Lynd L."/>
            <person name="Izquierdo J."/>
            <person name="Woyke T."/>
        </authorList>
    </citation>
    <scope>NUCLEOTIDE SEQUENCE [LARGE SCALE GENOMIC DNA]</scope>
    <source>
        <strain evidence="4">DSM 19732 / NBRC 101661 / EBR45</strain>
    </source>
</reference>
<dbReference type="EMBL" id="CP003065">
    <property type="protein sequence ID" value="AEV67862.1"/>
    <property type="molecule type" value="Genomic_DNA"/>
</dbReference>
<evidence type="ECO:0000313" key="4">
    <source>
        <dbReference type="Proteomes" id="UP000005435"/>
    </source>
</evidence>
<organism evidence="3 4">
    <name type="scientific">Acetivibrio clariflavus (strain DSM 19732 / NBRC 101661 / EBR45)</name>
    <name type="common">Clostridium clariflavum</name>
    <dbReference type="NCBI Taxonomy" id="720554"/>
    <lineage>
        <taxon>Bacteria</taxon>
        <taxon>Bacillati</taxon>
        <taxon>Bacillota</taxon>
        <taxon>Clostridia</taxon>
        <taxon>Eubacteriales</taxon>
        <taxon>Oscillospiraceae</taxon>
        <taxon>Acetivibrio</taxon>
    </lineage>
</organism>
<evidence type="ECO:0000256" key="1">
    <source>
        <dbReference type="ARBA" id="ARBA00010888"/>
    </source>
</evidence>
<gene>
    <name evidence="3" type="ordered locus">Clocl_1201</name>
</gene>
<keyword evidence="4" id="KW-1185">Reference proteome</keyword>
<dbReference type="NCBIfam" id="NF003997">
    <property type="entry name" value="PRK05473.1"/>
    <property type="match status" value="1"/>
</dbReference>
<dbReference type="Pfam" id="PF06135">
    <property type="entry name" value="IreB"/>
    <property type="match status" value="1"/>
</dbReference>
<dbReference type="STRING" id="720554.Clocl_1201"/>
<sequence>MANGETMMFNVENEKVNEAREVIFSVFKALKEKGYNPINQIVGYILSGDPTYITNHQDARSIIRKLERDELLEEILRFYLEENSKEDSV</sequence>
<dbReference type="eggNOG" id="COG4472">
    <property type="taxonomic scope" value="Bacteria"/>
</dbReference>
<dbReference type="KEGG" id="ccl:Clocl_1201"/>
<dbReference type="PIRSF" id="PIRSF037258">
    <property type="entry name" value="DUF965_bac"/>
    <property type="match status" value="1"/>
</dbReference>
<dbReference type="Proteomes" id="UP000005435">
    <property type="component" value="Chromosome"/>
</dbReference>
<dbReference type="HAMAP" id="MF_01507">
    <property type="entry name" value="UPF0297"/>
    <property type="match status" value="1"/>
</dbReference>
<dbReference type="PANTHER" id="PTHR40067:SF1">
    <property type="entry name" value="UPF0297 PROTEIN YRZL"/>
    <property type="match status" value="1"/>
</dbReference>
<evidence type="ECO:0000256" key="2">
    <source>
        <dbReference type="HAMAP-Rule" id="MF_01507"/>
    </source>
</evidence>
<dbReference type="InterPro" id="IPR009309">
    <property type="entry name" value="IreB"/>
</dbReference>
<protein>
    <recommendedName>
        <fullName evidence="2">UPF0297 protein Clocl_1201</fullName>
    </recommendedName>
</protein>
<dbReference type="RefSeq" id="WP_014254478.1">
    <property type="nucleotide sequence ID" value="NC_016627.1"/>
</dbReference>
<dbReference type="HOGENOM" id="CLU_162466_0_0_9"/>
<dbReference type="PANTHER" id="PTHR40067">
    <property type="entry name" value="UPF0297 PROTEIN YRZL"/>
    <property type="match status" value="1"/>
</dbReference>
<dbReference type="OrthoDB" id="9796303at2"/>
<proteinExistence type="inferred from homology"/>
<comment type="similarity">
    <text evidence="1 2">Belongs to the UPF0297 family.</text>
</comment>
<accession>G8LYW0</accession>
<evidence type="ECO:0000313" key="3">
    <source>
        <dbReference type="EMBL" id="AEV67862.1"/>
    </source>
</evidence>